<protein>
    <submittedName>
        <fullName evidence="1">Uncharacterized protein</fullName>
    </submittedName>
</protein>
<dbReference type="PaxDb" id="4097-A0A1S4BWY4"/>
<evidence type="ECO:0000313" key="1">
    <source>
        <dbReference type="RefSeq" id="XP_016493284.1"/>
    </source>
</evidence>
<dbReference type="KEGG" id="nta:107812652"/>
<sequence length="142" mass="16105">MQCERRGNEFKRRSTNWTRTCVCTTVEFLPQVRRQTSSASSQKRVLVANATPQKRLMCHMCESAGQNDKYKGSRFWLHFYTSKLGLMRFLAQFSSCGLGSGPFGGRNVRDGIFGVSFDLLDIGIGLFEILTANVSMFDGRWI</sequence>
<organism evidence="1">
    <name type="scientific">Nicotiana tabacum</name>
    <name type="common">Common tobacco</name>
    <dbReference type="NCBI Taxonomy" id="4097"/>
    <lineage>
        <taxon>Eukaryota</taxon>
        <taxon>Viridiplantae</taxon>
        <taxon>Streptophyta</taxon>
        <taxon>Embryophyta</taxon>
        <taxon>Tracheophyta</taxon>
        <taxon>Spermatophyta</taxon>
        <taxon>Magnoliopsida</taxon>
        <taxon>eudicotyledons</taxon>
        <taxon>Gunneridae</taxon>
        <taxon>Pentapetalae</taxon>
        <taxon>asterids</taxon>
        <taxon>lamiids</taxon>
        <taxon>Solanales</taxon>
        <taxon>Solanaceae</taxon>
        <taxon>Nicotianoideae</taxon>
        <taxon>Nicotianeae</taxon>
        <taxon>Nicotiana</taxon>
    </lineage>
</organism>
<accession>A0A1S4BWY4</accession>
<reference evidence="1" key="1">
    <citation type="submission" date="2025-08" db="UniProtKB">
        <authorList>
            <consortium name="RefSeq"/>
        </authorList>
    </citation>
    <scope>IDENTIFICATION</scope>
</reference>
<name>A0A1S4BWY4_TOBAC</name>
<dbReference type="RefSeq" id="XP_016493284.1">
    <property type="nucleotide sequence ID" value="XM_016637798.1"/>
</dbReference>
<proteinExistence type="predicted"/>
<dbReference type="AlphaFoldDB" id="A0A1S4BWY4"/>
<gene>
    <name evidence="1" type="primary">LOC107812652</name>
</gene>